<evidence type="ECO:0000256" key="1">
    <source>
        <dbReference type="ARBA" id="ARBA00001946"/>
    </source>
</evidence>
<dbReference type="SMART" id="SM00304">
    <property type="entry name" value="HAMP"/>
    <property type="match status" value="1"/>
</dbReference>
<evidence type="ECO:0000313" key="10">
    <source>
        <dbReference type="EMBL" id="OUD12545.1"/>
    </source>
</evidence>
<keyword evidence="11" id="KW-1185">Reference proteome</keyword>
<dbReference type="SUPFAM" id="SSF158472">
    <property type="entry name" value="HAMP domain-like"/>
    <property type="match status" value="1"/>
</dbReference>
<feature type="coiled-coil region" evidence="5">
    <location>
        <begin position="229"/>
        <end position="263"/>
    </location>
</feature>
<dbReference type="Gene3D" id="3.20.20.450">
    <property type="entry name" value="EAL domain"/>
    <property type="match status" value="1"/>
</dbReference>
<reference evidence="10 11" key="1">
    <citation type="submission" date="2016-12" db="EMBL/GenBank/DDBJ databases">
        <title>Thioflexothrix psekupsii D3 genome sequencing and assembly.</title>
        <authorList>
            <person name="Fomenkov A."/>
            <person name="Vincze T."/>
            <person name="Grabovich M."/>
            <person name="Anton B.P."/>
            <person name="Dubinina G."/>
            <person name="Orlova M."/>
            <person name="Belousova E."/>
            <person name="Roberts R.J."/>
        </authorList>
    </citation>
    <scope>NUCLEOTIDE SEQUENCE [LARGE SCALE GENOMIC DNA]</scope>
    <source>
        <strain evidence="10">D3</strain>
    </source>
</reference>
<evidence type="ECO:0000259" key="8">
    <source>
        <dbReference type="PROSITE" id="PS50885"/>
    </source>
</evidence>
<dbReference type="InterPro" id="IPR052155">
    <property type="entry name" value="Biofilm_reg_signaling"/>
</dbReference>
<comment type="catalytic activity">
    <reaction evidence="4">
        <text>3',3'-c-di-GMP + H2O = 5'-phosphoguanylyl(3'-&gt;5')guanosine + H(+)</text>
        <dbReference type="Rhea" id="RHEA:24902"/>
        <dbReference type="ChEBI" id="CHEBI:15377"/>
        <dbReference type="ChEBI" id="CHEBI:15378"/>
        <dbReference type="ChEBI" id="CHEBI:58754"/>
        <dbReference type="ChEBI" id="CHEBI:58805"/>
        <dbReference type="EC" id="3.1.4.52"/>
    </reaction>
    <physiologicalReaction direction="left-to-right" evidence="4">
        <dbReference type="Rhea" id="RHEA:24903"/>
    </physiologicalReaction>
</comment>
<dbReference type="CDD" id="cd01948">
    <property type="entry name" value="EAL"/>
    <property type="match status" value="1"/>
</dbReference>
<feature type="domain" description="HAMP" evidence="8">
    <location>
        <begin position="184"/>
        <end position="237"/>
    </location>
</feature>
<dbReference type="Gene3D" id="6.10.340.10">
    <property type="match status" value="1"/>
</dbReference>
<gene>
    <name evidence="10" type="ORF">TPSD3_15775</name>
</gene>
<comment type="cofactor">
    <cofactor evidence="1">
        <name>Mg(2+)</name>
        <dbReference type="ChEBI" id="CHEBI:18420"/>
    </cofactor>
</comment>
<keyword evidence="6" id="KW-1133">Transmembrane helix</keyword>
<dbReference type="GO" id="GO:0007165">
    <property type="term" value="P:signal transduction"/>
    <property type="evidence" value="ECO:0007669"/>
    <property type="project" value="InterPro"/>
</dbReference>
<dbReference type="GO" id="GO:0071111">
    <property type="term" value="F:cyclic-guanylate-specific phosphodiesterase activity"/>
    <property type="evidence" value="ECO:0007669"/>
    <property type="project" value="UniProtKB-EC"/>
</dbReference>
<evidence type="ECO:0000256" key="6">
    <source>
        <dbReference type="SAM" id="Phobius"/>
    </source>
</evidence>
<dbReference type="InterPro" id="IPR001633">
    <property type="entry name" value="EAL_dom"/>
</dbReference>
<dbReference type="Proteomes" id="UP000194798">
    <property type="component" value="Unassembled WGS sequence"/>
</dbReference>
<name>A0A251X5B5_9GAMM</name>
<dbReference type="FunFam" id="3.20.20.450:FF:000001">
    <property type="entry name" value="Cyclic di-GMP phosphodiesterase yahA"/>
    <property type="match status" value="1"/>
</dbReference>
<dbReference type="Pfam" id="PF00672">
    <property type="entry name" value="HAMP"/>
    <property type="match status" value="1"/>
</dbReference>
<dbReference type="InterPro" id="IPR003660">
    <property type="entry name" value="HAMP_dom"/>
</dbReference>
<keyword evidence="3" id="KW-0973">c-di-GMP</keyword>
<feature type="domain" description="GGDEF" evidence="9">
    <location>
        <begin position="298"/>
        <end position="432"/>
    </location>
</feature>
<evidence type="ECO:0000259" key="9">
    <source>
        <dbReference type="PROSITE" id="PS50887"/>
    </source>
</evidence>
<dbReference type="Pfam" id="PF00990">
    <property type="entry name" value="GGDEF"/>
    <property type="match status" value="1"/>
</dbReference>
<dbReference type="EC" id="3.1.4.52" evidence="2"/>
<dbReference type="GO" id="GO:0071732">
    <property type="term" value="P:cellular response to nitric oxide"/>
    <property type="evidence" value="ECO:0007669"/>
    <property type="project" value="UniProtKB-ARBA"/>
</dbReference>
<dbReference type="EMBL" id="MSLT01000023">
    <property type="protein sequence ID" value="OUD12545.1"/>
    <property type="molecule type" value="Genomic_DNA"/>
</dbReference>
<dbReference type="PANTHER" id="PTHR44757:SF2">
    <property type="entry name" value="BIOFILM ARCHITECTURE MAINTENANCE PROTEIN MBAA"/>
    <property type="match status" value="1"/>
</dbReference>
<dbReference type="PROSITE" id="PS50883">
    <property type="entry name" value="EAL"/>
    <property type="match status" value="1"/>
</dbReference>
<dbReference type="Pfam" id="PF17152">
    <property type="entry name" value="CHASE8"/>
    <property type="match status" value="1"/>
</dbReference>
<dbReference type="SUPFAM" id="SSF141868">
    <property type="entry name" value="EAL domain-like"/>
    <property type="match status" value="1"/>
</dbReference>
<dbReference type="PROSITE" id="PS50885">
    <property type="entry name" value="HAMP"/>
    <property type="match status" value="1"/>
</dbReference>
<comment type="caution">
    <text evidence="10">The sequence shown here is derived from an EMBL/GenBank/DDBJ whole genome shotgun (WGS) entry which is preliminary data.</text>
</comment>
<dbReference type="InterPro" id="IPR035919">
    <property type="entry name" value="EAL_sf"/>
</dbReference>
<evidence type="ECO:0000259" key="7">
    <source>
        <dbReference type="PROSITE" id="PS50883"/>
    </source>
</evidence>
<dbReference type="InterPro" id="IPR000160">
    <property type="entry name" value="GGDEF_dom"/>
</dbReference>
<dbReference type="SUPFAM" id="SSF55073">
    <property type="entry name" value="Nucleotide cyclase"/>
    <property type="match status" value="1"/>
</dbReference>
<dbReference type="PROSITE" id="PS50887">
    <property type="entry name" value="GGDEF"/>
    <property type="match status" value="1"/>
</dbReference>
<evidence type="ECO:0000256" key="3">
    <source>
        <dbReference type="ARBA" id="ARBA00022636"/>
    </source>
</evidence>
<dbReference type="CDD" id="cd06225">
    <property type="entry name" value="HAMP"/>
    <property type="match status" value="1"/>
</dbReference>
<dbReference type="Gene3D" id="3.30.70.270">
    <property type="match status" value="1"/>
</dbReference>
<keyword evidence="5" id="KW-0175">Coiled coil</keyword>
<evidence type="ECO:0000256" key="4">
    <source>
        <dbReference type="ARBA" id="ARBA00051114"/>
    </source>
</evidence>
<dbReference type="SMART" id="SM00052">
    <property type="entry name" value="EAL"/>
    <property type="match status" value="1"/>
</dbReference>
<proteinExistence type="predicted"/>
<evidence type="ECO:0000256" key="5">
    <source>
        <dbReference type="SAM" id="Coils"/>
    </source>
</evidence>
<dbReference type="NCBIfam" id="TIGR00254">
    <property type="entry name" value="GGDEF"/>
    <property type="match status" value="1"/>
</dbReference>
<protein>
    <recommendedName>
        <fullName evidence="2">cyclic-guanylate-specific phosphodiesterase</fullName>
        <ecNumber evidence="2">3.1.4.52</ecNumber>
    </recommendedName>
</protein>
<feature type="domain" description="EAL" evidence="7">
    <location>
        <begin position="441"/>
        <end position="695"/>
    </location>
</feature>
<dbReference type="GO" id="GO:0016020">
    <property type="term" value="C:membrane"/>
    <property type="evidence" value="ECO:0007669"/>
    <property type="project" value="InterPro"/>
</dbReference>
<dbReference type="AlphaFoldDB" id="A0A251X5B5"/>
<feature type="transmembrane region" description="Helical" evidence="6">
    <location>
        <begin position="13"/>
        <end position="34"/>
    </location>
</feature>
<dbReference type="SMART" id="SM00267">
    <property type="entry name" value="GGDEF"/>
    <property type="match status" value="1"/>
</dbReference>
<evidence type="ECO:0000256" key="2">
    <source>
        <dbReference type="ARBA" id="ARBA00012282"/>
    </source>
</evidence>
<dbReference type="InterPro" id="IPR033417">
    <property type="entry name" value="CHASE8"/>
</dbReference>
<dbReference type="PANTHER" id="PTHR44757">
    <property type="entry name" value="DIGUANYLATE CYCLASE DGCP"/>
    <property type="match status" value="1"/>
</dbReference>
<evidence type="ECO:0000313" key="11">
    <source>
        <dbReference type="Proteomes" id="UP000194798"/>
    </source>
</evidence>
<accession>A0A251X5B5</accession>
<keyword evidence="6" id="KW-0472">Membrane</keyword>
<dbReference type="FunFam" id="3.30.70.270:FF:000001">
    <property type="entry name" value="Diguanylate cyclase domain protein"/>
    <property type="match status" value="1"/>
</dbReference>
<feature type="transmembrane region" description="Helical" evidence="6">
    <location>
        <begin position="160"/>
        <end position="182"/>
    </location>
</feature>
<dbReference type="InterPro" id="IPR029787">
    <property type="entry name" value="Nucleotide_cyclase"/>
</dbReference>
<dbReference type="InterPro" id="IPR043128">
    <property type="entry name" value="Rev_trsase/Diguanyl_cyclase"/>
</dbReference>
<dbReference type="Pfam" id="PF00563">
    <property type="entry name" value="EAL"/>
    <property type="match status" value="1"/>
</dbReference>
<organism evidence="10 11">
    <name type="scientific">Thioflexithrix psekupsensis</name>
    <dbReference type="NCBI Taxonomy" id="1570016"/>
    <lineage>
        <taxon>Bacteria</taxon>
        <taxon>Pseudomonadati</taxon>
        <taxon>Pseudomonadota</taxon>
        <taxon>Gammaproteobacteria</taxon>
        <taxon>Thiotrichales</taxon>
        <taxon>Thioflexithrix</taxon>
    </lineage>
</organism>
<sequence>MVRFKDLSIRYKLTLIMLLISSVVLLLSSTAFMVNELLTLQATMDSDLRTKTRITASSAASALHFHDAETATYALKALEADHSIVMAQIFSNRQSEPFATYVRKETAKPALLGDIKAHQFYYSHAYLQFSMPMQSPENEHQGDIVLLLDRNLLYQRIRTYVSIAFGIVLVSVLIAFLLSTALQGVITRPILSLVDLTHRVSHEKNYALRATIDHHDEIGILVNGFNEMLQVVEQRDEELEKHREHLEQTVANRTAELKKLNLKLTYQAYHDALTNLPNRALFIKRVEQAIHHADENNELLAVLFIDLDRFKYINDTLGHAAGDRLLQEVAQRLLTCTNQPEDTVARLGGDEFTLLLRNVREPANAGIVAEHIIKALTLPFSFHEQELYVTPSIGISIYPKDGRDVGSLMKNADAGMYMAKNQGRNNYRFYTSSANAASAARLNMEHKLRQALEFEQFEVWYQPRFDIRTGQIVGAEALVRWRSPDFNLVPPAQFIPLAEDTGLIIPIGEWVLRTACQENMKWQSIYPHSLNVSVNLSARQFVQEDLLNSIEKMIADLSMNPSRLELELTESLIMPNAEDTIETLKALKKLGMQISVDDFGTGYSSLSYLKRFPIDTLKIDQSFVRDIPEDEDDCALVTAIIAMAHNLKLAVVAEGVETIEQLHFLRNYDCDYVQGYLFGKPMPAADFHQLLKNPLNLSEQFGYSYCYPLSAET</sequence>
<dbReference type="CDD" id="cd01949">
    <property type="entry name" value="GGDEF"/>
    <property type="match status" value="1"/>
</dbReference>
<keyword evidence="6" id="KW-0812">Transmembrane</keyword>